<dbReference type="InterPro" id="IPR005297">
    <property type="entry name" value="Lipoprotein_repeat"/>
</dbReference>
<keyword evidence="4" id="KW-1185">Reference proteome</keyword>
<feature type="signal peptide" evidence="2">
    <location>
        <begin position="1"/>
        <end position="25"/>
    </location>
</feature>
<name>A0A5B8IPB0_9ACTN</name>
<accession>A0A5B8IPB0</accession>
<gene>
    <name evidence="3" type="ORF">FQU76_26125</name>
</gene>
<protein>
    <recommendedName>
        <fullName evidence="5">Lipoprotein</fullName>
    </recommendedName>
</protein>
<dbReference type="KEGG" id="sqz:FQU76_26125"/>
<dbReference type="PANTHER" id="PTHR39335:SF1">
    <property type="entry name" value="BLL4220 PROTEIN"/>
    <property type="match status" value="1"/>
</dbReference>
<sequence>MRKLRSTMVTAAGAAAALVLLTACGGETKDGGDAGKAGAAQAAAPAGGGTAQAAGVRPVTAGKLSVWDSGPLGPVVTDSAGFTLYRFDNDTASPPKSTCDGDCAKAWPPVLAADARAADGMNAALLGKVTRSDGTQQLTLKGWPLYRFAKDTQPRQTNGQGVGGTWFAAAPDGNKAGKGAGAGTGTGTGTGDGGQPAVTALPPLSVRDDAKLGPIVRDGKGRTLYRFTKDTDWPMKSNCTGPCLDTWRPAKMLDKAAIAQAMGVDPKLIIEYKRPDGTRQLTVDCWPLYWFTGDKTPGETKGQGVGGSWFAVRANGDLAK</sequence>
<dbReference type="EMBL" id="CP042266">
    <property type="protein sequence ID" value="QDY79429.1"/>
    <property type="molecule type" value="Genomic_DNA"/>
</dbReference>
<evidence type="ECO:0000256" key="2">
    <source>
        <dbReference type="SAM" id="SignalP"/>
    </source>
</evidence>
<dbReference type="PANTHER" id="PTHR39335">
    <property type="entry name" value="BLL4220 PROTEIN"/>
    <property type="match status" value="1"/>
</dbReference>
<evidence type="ECO:0000313" key="4">
    <source>
        <dbReference type="Proteomes" id="UP000320580"/>
    </source>
</evidence>
<feature type="region of interest" description="Disordered" evidence="1">
    <location>
        <begin position="173"/>
        <end position="201"/>
    </location>
</feature>
<dbReference type="Pfam" id="PF03640">
    <property type="entry name" value="Lipoprotein_15"/>
    <property type="match status" value="4"/>
</dbReference>
<feature type="chain" id="PRO_5022806936" description="Lipoprotein" evidence="2">
    <location>
        <begin position="26"/>
        <end position="320"/>
    </location>
</feature>
<dbReference type="RefSeq" id="WP_146482718.1">
    <property type="nucleotide sequence ID" value="NZ_CP042266.1"/>
</dbReference>
<dbReference type="AlphaFoldDB" id="A0A5B8IPB0"/>
<dbReference type="GO" id="GO:0043448">
    <property type="term" value="P:alkane catabolic process"/>
    <property type="evidence" value="ECO:0007669"/>
    <property type="project" value="TreeGrafter"/>
</dbReference>
<organism evidence="3 4">
    <name type="scientific">Streptomyces qinzhouensis</name>
    <dbReference type="NCBI Taxonomy" id="2599401"/>
    <lineage>
        <taxon>Bacteria</taxon>
        <taxon>Bacillati</taxon>
        <taxon>Actinomycetota</taxon>
        <taxon>Actinomycetes</taxon>
        <taxon>Kitasatosporales</taxon>
        <taxon>Streptomycetaceae</taxon>
        <taxon>Streptomyces</taxon>
    </lineage>
</organism>
<keyword evidence="2" id="KW-0732">Signal</keyword>
<feature type="compositionally biased region" description="Gly residues" evidence="1">
    <location>
        <begin position="176"/>
        <end position="194"/>
    </location>
</feature>
<dbReference type="NCBIfam" id="NF040526">
    <property type="entry name" value="SCO0930_lipo"/>
    <property type="match status" value="1"/>
</dbReference>
<evidence type="ECO:0008006" key="5">
    <source>
        <dbReference type="Google" id="ProtNLM"/>
    </source>
</evidence>
<dbReference type="InterPro" id="IPR047910">
    <property type="entry name" value="SCO0930-like"/>
</dbReference>
<proteinExistence type="predicted"/>
<dbReference type="OrthoDB" id="597632at2"/>
<reference evidence="3 4" key="1">
    <citation type="submission" date="2019-07" db="EMBL/GenBank/DDBJ databases">
        <authorList>
            <person name="Zhu P."/>
        </authorList>
    </citation>
    <scope>NUCLEOTIDE SEQUENCE [LARGE SCALE GENOMIC DNA]</scope>
    <source>
        <strain evidence="3 4">SSL-25</strain>
    </source>
</reference>
<evidence type="ECO:0000256" key="1">
    <source>
        <dbReference type="SAM" id="MobiDB-lite"/>
    </source>
</evidence>
<dbReference type="PROSITE" id="PS51257">
    <property type="entry name" value="PROKAR_LIPOPROTEIN"/>
    <property type="match status" value="1"/>
</dbReference>
<dbReference type="Proteomes" id="UP000320580">
    <property type="component" value="Chromosome"/>
</dbReference>
<evidence type="ECO:0000313" key="3">
    <source>
        <dbReference type="EMBL" id="QDY79429.1"/>
    </source>
</evidence>